<protein>
    <submittedName>
        <fullName evidence="2">FxSxx-COOH cyclophane-containing RiPP peptide</fullName>
    </submittedName>
</protein>
<comment type="caution">
    <text evidence="2">The sequence shown here is derived from an EMBL/GenBank/DDBJ whole genome shotgun (WGS) entry which is preliminary data.</text>
</comment>
<name>A0ABW6RB18_9ACTN</name>
<dbReference type="RefSeq" id="WP_355723506.1">
    <property type="nucleotide sequence ID" value="NZ_JBEXNP010000014.1"/>
</dbReference>
<dbReference type="NCBIfam" id="TIGR04268">
    <property type="entry name" value="FxSxx-COOH"/>
    <property type="match status" value="1"/>
</dbReference>
<proteinExistence type="predicted"/>
<evidence type="ECO:0000313" key="2">
    <source>
        <dbReference type="EMBL" id="MFF3338707.1"/>
    </source>
</evidence>
<keyword evidence="3" id="KW-1185">Reference proteome</keyword>
<dbReference type="EMBL" id="JBIAPK010000002">
    <property type="protein sequence ID" value="MFF3338707.1"/>
    <property type="molecule type" value="Genomic_DNA"/>
</dbReference>
<evidence type="ECO:0000313" key="3">
    <source>
        <dbReference type="Proteomes" id="UP001601976"/>
    </source>
</evidence>
<organism evidence="2 3">
    <name type="scientific">Streptomyces flavidovirens</name>
    <dbReference type="NCBI Taxonomy" id="67298"/>
    <lineage>
        <taxon>Bacteria</taxon>
        <taxon>Bacillati</taxon>
        <taxon>Actinomycetota</taxon>
        <taxon>Actinomycetes</taxon>
        <taxon>Kitasatosporales</taxon>
        <taxon>Streptomycetaceae</taxon>
        <taxon>Streptomyces</taxon>
    </lineage>
</organism>
<sequence>MSGRTGQPLRPCGTGAGRRESGVSHRNTVVAGQERDAGRPPAVPDLTELDLRTLRTMDDPALTEAVRGVLDRPWELAEAWWSESDPT</sequence>
<dbReference type="InterPro" id="IPR026334">
    <property type="entry name" value="FxSxx-COOH"/>
</dbReference>
<reference evidence="2 3" key="1">
    <citation type="submission" date="2024-10" db="EMBL/GenBank/DDBJ databases">
        <title>The Natural Products Discovery Center: Release of the First 8490 Sequenced Strains for Exploring Actinobacteria Biosynthetic Diversity.</title>
        <authorList>
            <person name="Kalkreuter E."/>
            <person name="Kautsar S.A."/>
            <person name="Yang D."/>
            <person name="Bader C.D."/>
            <person name="Teijaro C.N."/>
            <person name="Fluegel L."/>
            <person name="Davis C.M."/>
            <person name="Simpson J.R."/>
            <person name="Lauterbach L."/>
            <person name="Steele A.D."/>
            <person name="Gui C."/>
            <person name="Meng S."/>
            <person name="Li G."/>
            <person name="Viehrig K."/>
            <person name="Ye F."/>
            <person name="Su P."/>
            <person name="Kiefer A.F."/>
            <person name="Nichols A."/>
            <person name="Cepeda A.J."/>
            <person name="Yan W."/>
            <person name="Fan B."/>
            <person name="Jiang Y."/>
            <person name="Adhikari A."/>
            <person name="Zheng C.-J."/>
            <person name="Schuster L."/>
            <person name="Cowan T.M."/>
            <person name="Smanski M.J."/>
            <person name="Chevrette M.G."/>
            <person name="De Carvalho L.P.S."/>
            <person name="Shen B."/>
        </authorList>
    </citation>
    <scope>NUCLEOTIDE SEQUENCE [LARGE SCALE GENOMIC DNA]</scope>
    <source>
        <strain evidence="2 3">NPDC003029</strain>
    </source>
</reference>
<feature type="region of interest" description="Disordered" evidence="1">
    <location>
        <begin position="1"/>
        <end position="44"/>
    </location>
</feature>
<evidence type="ECO:0000256" key="1">
    <source>
        <dbReference type="SAM" id="MobiDB-lite"/>
    </source>
</evidence>
<gene>
    <name evidence="2" type="primary">fxsA</name>
    <name evidence="2" type="ORF">ACFYWW_08210</name>
</gene>
<dbReference type="Proteomes" id="UP001601976">
    <property type="component" value="Unassembled WGS sequence"/>
</dbReference>
<accession>A0ABW6RB18</accession>